<keyword evidence="3" id="KW-1185">Reference proteome</keyword>
<organism evidence="2 3">
    <name type="scientific">Tessaracoccus flavus</name>
    <dbReference type="NCBI Taxonomy" id="1610493"/>
    <lineage>
        <taxon>Bacteria</taxon>
        <taxon>Bacillati</taxon>
        <taxon>Actinomycetota</taxon>
        <taxon>Actinomycetes</taxon>
        <taxon>Propionibacteriales</taxon>
        <taxon>Propionibacteriaceae</taxon>
        <taxon>Tessaracoccus</taxon>
    </lineage>
</organism>
<proteinExistence type="predicted"/>
<dbReference type="STRING" id="1610493.RPIT_08295"/>
<sequence length="167" mass="18434">MPAVTEQKVPDRLSYTSAPALMTSVVASAVLLSLALYGWWALGPGIRAQVTIAQAGTLLFFVLVMIGVMLSVGYSRLWAQDGVVTVRNGPFVRRYPVSEIAGFRLRPGDAWSSLLIKDDGDLKRKPVLAVQFLEGERGQRKVRELRRWLVEQGATSQGYDANRVDDN</sequence>
<gene>
    <name evidence="2" type="ORF">RPIT_08295</name>
</gene>
<protein>
    <recommendedName>
        <fullName evidence="1">Low molecular weight protein antigen 6 PH domain-containing protein</fullName>
    </recommendedName>
</protein>
<dbReference type="Proteomes" id="UP000188324">
    <property type="component" value="Chromosome"/>
</dbReference>
<reference evidence="2 3" key="1">
    <citation type="journal article" date="2016" name="Int. J. Syst. Evol. Microbiol.">
        <title>Tessaracoccus flavus sp. nov., isolated from the drainage system of a lindane-producing factory.</title>
        <authorList>
            <person name="Kumari R."/>
            <person name="Singh P."/>
            <person name="Schumann P."/>
            <person name="Lal R."/>
        </authorList>
    </citation>
    <scope>NUCLEOTIDE SEQUENCE [LARGE SCALE GENOMIC DNA]</scope>
    <source>
        <strain evidence="2 3">RP1T</strain>
    </source>
</reference>
<dbReference type="KEGG" id="tfl:RPIT_08295"/>
<dbReference type="Pfam" id="PF10756">
    <property type="entry name" value="bPH_6"/>
    <property type="match status" value="1"/>
</dbReference>
<evidence type="ECO:0000313" key="2">
    <source>
        <dbReference type="EMBL" id="AQP44798.1"/>
    </source>
</evidence>
<accession>A0A1Q2CFB7</accession>
<dbReference type="InterPro" id="IPR019692">
    <property type="entry name" value="CFP-6_PH"/>
</dbReference>
<evidence type="ECO:0000313" key="3">
    <source>
        <dbReference type="Proteomes" id="UP000188324"/>
    </source>
</evidence>
<dbReference type="EMBL" id="CP019605">
    <property type="protein sequence ID" value="AQP44798.1"/>
    <property type="molecule type" value="Genomic_DNA"/>
</dbReference>
<feature type="domain" description="Low molecular weight protein antigen 6 PH" evidence="1">
    <location>
        <begin position="76"/>
        <end position="146"/>
    </location>
</feature>
<evidence type="ECO:0000259" key="1">
    <source>
        <dbReference type="Pfam" id="PF10756"/>
    </source>
</evidence>
<name>A0A1Q2CFB7_9ACTN</name>
<dbReference type="AlphaFoldDB" id="A0A1Q2CFB7"/>